<dbReference type="PaxDb" id="4113-PGSC0003DMT400086955"/>
<name>M1DCV5_SOLTU</name>
<sequence>MESDVTHIEKGFPTCLRPHPQDHVDGPWMDLRSVLVIRGFDRDFGPHLQPTTDAPWLDPRPVLVNRDLGFRGLFCRP</sequence>
<dbReference type="EnsemblPlants" id="PGSC0003DMT400086955">
    <property type="protein sequence ID" value="PGSC0003DMT400086955"/>
    <property type="gene ID" value="PGSC0003DMG400036526"/>
</dbReference>
<dbReference type="Gramene" id="PGSC0003DMT400086955">
    <property type="protein sequence ID" value="PGSC0003DMT400086955"/>
    <property type="gene ID" value="PGSC0003DMG400036526"/>
</dbReference>
<dbReference type="HOGENOM" id="CLU_2642857_0_0_1"/>
<proteinExistence type="predicted"/>
<dbReference type="AlphaFoldDB" id="M1DCV5"/>
<reference evidence="1" key="2">
    <citation type="submission" date="2015-06" db="UniProtKB">
        <authorList>
            <consortium name="EnsemblPlants"/>
        </authorList>
    </citation>
    <scope>IDENTIFICATION</scope>
    <source>
        <strain evidence="1">DM1-3 516 R44</strain>
    </source>
</reference>
<reference evidence="2" key="1">
    <citation type="journal article" date="2011" name="Nature">
        <title>Genome sequence and analysis of the tuber crop potato.</title>
        <authorList>
            <consortium name="The Potato Genome Sequencing Consortium"/>
        </authorList>
    </citation>
    <scope>NUCLEOTIDE SEQUENCE [LARGE SCALE GENOMIC DNA]</scope>
    <source>
        <strain evidence="2">cv. DM1-3 516 R44</strain>
    </source>
</reference>
<organism evidence="1 2">
    <name type="scientific">Solanum tuberosum</name>
    <name type="common">Potato</name>
    <dbReference type="NCBI Taxonomy" id="4113"/>
    <lineage>
        <taxon>Eukaryota</taxon>
        <taxon>Viridiplantae</taxon>
        <taxon>Streptophyta</taxon>
        <taxon>Embryophyta</taxon>
        <taxon>Tracheophyta</taxon>
        <taxon>Spermatophyta</taxon>
        <taxon>Magnoliopsida</taxon>
        <taxon>eudicotyledons</taxon>
        <taxon>Gunneridae</taxon>
        <taxon>Pentapetalae</taxon>
        <taxon>asterids</taxon>
        <taxon>lamiids</taxon>
        <taxon>Solanales</taxon>
        <taxon>Solanaceae</taxon>
        <taxon>Solanoideae</taxon>
        <taxon>Solaneae</taxon>
        <taxon>Solanum</taxon>
    </lineage>
</organism>
<protein>
    <submittedName>
        <fullName evidence="1">Uncharacterized protein</fullName>
    </submittedName>
</protein>
<dbReference type="Proteomes" id="UP000011115">
    <property type="component" value="Unassembled WGS sequence"/>
</dbReference>
<dbReference type="InParanoid" id="M1DCV5"/>
<keyword evidence="2" id="KW-1185">Reference proteome</keyword>
<evidence type="ECO:0000313" key="2">
    <source>
        <dbReference type="Proteomes" id="UP000011115"/>
    </source>
</evidence>
<accession>M1DCV5</accession>
<evidence type="ECO:0000313" key="1">
    <source>
        <dbReference type="EnsemblPlants" id="PGSC0003DMT400086955"/>
    </source>
</evidence>